<proteinExistence type="predicted"/>
<sequence length="140" mass="15768">MGRSVEHIGPNVIYFDAEGFYTDDPDMDGINWDNFRESITCALMAQYKSLDICENEYAAYPYRENRVILSNDFANISISEYMGCGAFSIYVDPGTEVIELAEHWINQVYPGIVKIISDYCTVLRRVGTFSTGVGVFEEAG</sequence>
<organism evidence="1">
    <name type="scientific">marine sediment metagenome</name>
    <dbReference type="NCBI Taxonomy" id="412755"/>
    <lineage>
        <taxon>unclassified sequences</taxon>
        <taxon>metagenomes</taxon>
        <taxon>ecological metagenomes</taxon>
    </lineage>
</organism>
<evidence type="ECO:0000313" key="1">
    <source>
        <dbReference type="EMBL" id="KKL14533.1"/>
    </source>
</evidence>
<comment type="caution">
    <text evidence="1">The sequence shown here is derived from an EMBL/GenBank/DDBJ whole genome shotgun (WGS) entry which is preliminary data.</text>
</comment>
<reference evidence="1" key="1">
    <citation type="journal article" date="2015" name="Nature">
        <title>Complex archaea that bridge the gap between prokaryotes and eukaryotes.</title>
        <authorList>
            <person name="Spang A."/>
            <person name="Saw J.H."/>
            <person name="Jorgensen S.L."/>
            <person name="Zaremba-Niedzwiedzka K."/>
            <person name="Martijn J."/>
            <person name="Lind A.E."/>
            <person name="van Eijk R."/>
            <person name="Schleper C."/>
            <person name="Guy L."/>
            <person name="Ettema T.J."/>
        </authorList>
    </citation>
    <scope>NUCLEOTIDE SEQUENCE</scope>
</reference>
<accession>A0A0F9DRG0</accession>
<dbReference type="AlphaFoldDB" id="A0A0F9DRG0"/>
<dbReference type="EMBL" id="LAZR01040423">
    <property type="protein sequence ID" value="KKL14533.1"/>
    <property type="molecule type" value="Genomic_DNA"/>
</dbReference>
<protein>
    <submittedName>
        <fullName evidence="1">Uncharacterized protein</fullName>
    </submittedName>
</protein>
<name>A0A0F9DRG0_9ZZZZ</name>
<gene>
    <name evidence="1" type="ORF">LCGC14_2514740</name>
</gene>